<dbReference type="GO" id="GO:0046872">
    <property type="term" value="F:metal ion binding"/>
    <property type="evidence" value="ECO:0007669"/>
    <property type="project" value="UniProtKB-KW"/>
</dbReference>
<keyword evidence="6" id="KW-0408">Iron</keyword>
<evidence type="ECO:0000256" key="4">
    <source>
        <dbReference type="ARBA" id="ARBA00022723"/>
    </source>
</evidence>
<protein>
    <recommendedName>
        <fullName evidence="9">Heme haloperoxidase family profile domain-containing protein</fullName>
    </recommendedName>
</protein>
<dbReference type="Gene3D" id="1.10.489.10">
    <property type="entry name" value="Chloroperoxidase-like"/>
    <property type="match status" value="1"/>
</dbReference>
<feature type="signal peptide" evidence="8">
    <location>
        <begin position="1"/>
        <end position="18"/>
    </location>
</feature>
<evidence type="ECO:0000256" key="6">
    <source>
        <dbReference type="ARBA" id="ARBA00023004"/>
    </source>
</evidence>
<dbReference type="GO" id="GO:0004601">
    <property type="term" value="F:peroxidase activity"/>
    <property type="evidence" value="ECO:0007669"/>
    <property type="project" value="UniProtKB-KW"/>
</dbReference>
<feature type="chain" id="PRO_5040346651" description="Heme haloperoxidase family profile domain-containing protein" evidence="8">
    <location>
        <begin position="19"/>
        <end position="469"/>
    </location>
</feature>
<feature type="domain" description="Heme haloperoxidase family profile" evidence="9">
    <location>
        <begin position="108"/>
        <end position="347"/>
    </location>
</feature>
<gene>
    <name evidence="10" type="ORF">BEMITA_LOCUS2409</name>
</gene>
<accession>A0A9P0EXD4</accession>
<dbReference type="PANTHER" id="PTHR33577:SF1">
    <property type="entry name" value="HEME HALOPEROXIDASE FAMILY PROFILE DOMAIN-CONTAINING PROTEIN"/>
    <property type="match status" value="1"/>
</dbReference>
<dbReference type="PROSITE" id="PS51405">
    <property type="entry name" value="HEME_HALOPEROXIDASE"/>
    <property type="match status" value="1"/>
</dbReference>
<evidence type="ECO:0000256" key="1">
    <source>
        <dbReference type="ARBA" id="ARBA00001970"/>
    </source>
</evidence>
<evidence type="ECO:0000313" key="10">
    <source>
        <dbReference type="EMBL" id="CAH0382918.1"/>
    </source>
</evidence>
<evidence type="ECO:0000259" key="9">
    <source>
        <dbReference type="PROSITE" id="PS51405"/>
    </source>
</evidence>
<dbReference type="SUPFAM" id="SSF47571">
    <property type="entry name" value="Cloroperoxidase"/>
    <property type="match status" value="1"/>
</dbReference>
<keyword evidence="2" id="KW-0575">Peroxidase</keyword>
<comment type="similarity">
    <text evidence="7">Belongs to the chloroperoxidase family.</text>
</comment>
<dbReference type="Proteomes" id="UP001152759">
    <property type="component" value="Chromosome 10"/>
</dbReference>
<dbReference type="Pfam" id="PF01328">
    <property type="entry name" value="Peroxidase_2"/>
    <property type="match status" value="1"/>
</dbReference>
<dbReference type="InterPro" id="IPR036851">
    <property type="entry name" value="Chloroperoxidase-like_sf"/>
</dbReference>
<evidence type="ECO:0000256" key="5">
    <source>
        <dbReference type="ARBA" id="ARBA00023002"/>
    </source>
</evidence>
<evidence type="ECO:0000256" key="2">
    <source>
        <dbReference type="ARBA" id="ARBA00022559"/>
    </source>
</evidence>
<sequence length="469" mass="51916">MPCLKILLLLAFVNKVLAAAMTFRGFERRVDRILRMKRELPDFGPGPNIAQEYAREVDEIVRMNHKALDFGPGSNIAQAVDEMVRMKRELPELPLNLNSSGIPIETTGKHAWVPPGPNDQRGPCPGLNALANHNYLPHDGVVTIGGAMTAVYVVYGMGFDIGLPLAVIASLAGGPPYFSIGGLKINSTLSRIGLTNCSGLSWSHNKFEGDCSPTRNDLYASPTGNAYEVNMTFFKQFLDLMPPKERYTYDVMIDFRKARLDYCIKTNPYCFLNINTLLGYIATYILPVRLMADYKSPDGYLNHEVIKSFWGVTGDYPYNMTYKPGYEKIPENWYRRPDAYGMAQFLADAAYATQKEPSTFRLGGNTGKTESWAGINLGNLTGGIFNAKNLLEGNNLQCFLYNCLQIGTVSILISLQEALAKALKPILEVVLKPIGDKLIELGCPVLNDYPTLLAPFDSYGHPNYSCPTG</sequence>
<organism evidence="10 11">
    <name type="scientific">Bemisia tabaci</name>
    <name type="common">Sweetpotato whitefly</name>
    <name type="synonym">Aleurodes tabaci</name>
    <dbReference type="NCBI Taxonomy" id="7038"/>
    <lineage>
        <taxon>Eukaryota</taxon>
        <taxon>Metazoa</taxon>
        <taxon>Ecdysozoa</taxon>
        <taxon>Arthropoda</taxon>
        <taxon>Hexapoda</taxon>
        <taxon>Insecta</taxon>
        <taxon>Pterygota</taxon>
        <taxon>Neoptera</taxon>
        <taxon>Paraneoptera</taxon>
        <taxon>Hemiptera</taxon>
        <taxon>Sternorrhyncha</taxon>
        <taxon>Aleyrodoidea</taxon>
        <taxon>Aleyrodidae</taxon>
        <taxon>Aleyrodinae</taxon>
        <taxon>Bemisia</taxon>
    </lineage>
</organism>
<name>A0A9P0EXD4_BEMTA</name>
<comment type="cofactor">
    <cofactor evidence="1">
        <name>heme b</name>
        <dbReference type="ChEBI" id="CHEBI:60344"/>
    </cofactor>
</comment>
<evidence type="ECO:0000313" key="11">
    <source>
        <dbReference type="Proteomes" id="UP001152759"/>
    </source>
</evidence>
<evidence type="ECO:0000256" key="3">
    <source>
        <dbReference type="ARBA" id="ARBA00022617"/>
    </source>
</evidence>
<keyword evidence="11" id="KW-1185">Reference proteome</keyword>
<proteinExistence type="inferred from homology"/>
<evidence type="ECO:0000256" key="7">
    <source>
        <dbReference type="ARBA" id="ARBA00025795"/>
    </source>
</evidence>
<dbReference type="PANTHER" id="PTHR33577">
    <property type="entry name" value="STERIGMATOCYSTIN BIOSYNTHESIS PEROXIDASE STCC-RELATED"/>
    <property type="match status" value="1"/>
</dbReference>
<keyword evidence="4" id="KW-0479">Metal-binding</keyword>
<keyword evidence="3" id="KW-0349">Heme</keyword>
<keyword evidence="8" id="KW-0732">Signal</keyword>
<dbReference type="EMBL" id="OU963871">
    <property type="protein sequence ID" value="CAH0382918.1"/>
    <property type="molecule type" value="Genomic_DNA"/>
</dbReference>
<reference evidence="10" key="1">
    <citation type="submission" date="2021-12" db="EMBL/GenBank/DDBJ databases">
        <authorList>
            <person name="King R."/>
        </authorList>
    </citation>
    <scope>NUCLEOTIDE SEQUENCE</scope>
</reference>
<dbReference type="AlphaFoldDB" id="A0A9P0EXD4"/>
<keyword evidence="5" id="KW-0560">Oxidoreductase</keyword>
<dbReference type="InterPro" id="IPR000028">
    <property type="entry name" value="Chloroperoxidase"/>
</dbReference>
<evidence type="ECO:0000256" key="8">
    <source>
        <dbReference type="SAM" id="SignalP"/>
    </source>
</evidence>